<reference evidence="2 3" key="1">
    <citation type="submission" date="2020-04" db="EMBL/GenBank/DDBJ databases">
        <authorList>
            <person name="Hitch T.C.A."/>
            <person name="Wylensek D."/>
            <person name="Clavel T."/>
        </authorList>
    </citation>
    <scope>NUCLEOTIDE SEQUENCE [LARGE SCALE GENOMIC DNA]</scope>
    <source>
        <strain evidence="2 3">PG-130-P53-12</strain>
    </source>
</reference>
<dbReference type="EMBL" id="JABAFA010000069">
    <property type="protein sequence ID" value="NMD99870.1"/>
    <property type="molecule type" value="Genomic_DNA"/>
</dbReference>
<name>A0A848B6U1_9FIRM</name>
<accession>A0A848B6U1</accession>
<feature type="signal peptide" evidence="1">
    <location>
        <begin position="1"/>
        <end position="16"/>
    </location>
</feature>
<feature type="non-terminal residue" evidence="2">
    <location>
        <position position="51"/>
    </location>
</feature>
<evidence type="ECO:0000313" key="3">
    <source>
        <dbReference type="Proteomes" id="UP000543804"/>
    </source>
</evidence>
<keyword evidence="3" id="KW-1185">Reference proteome</keyword>
<evidence type="ECO:0000313" key="2">
    <source>
        <dbReference type="EMBL" id="NMD99870.1"/>
    </source>
</evidence>
<dbReference type="Proteomes" id="UP000543804">
    <property type="component" value="Unassembled WGS sequence"/>
</dbReference>
<proteinExistence type="predicted"/>
<dbReference type="AlphaFoldDB" id="A0A848B6U1"/>
<protein>
    <submittedName>
        <fullName evidence="2">Uncharacterized protein</fullName>
    </submittedName>
</protein>
<feature type="chain" id="PRO_5039586731" evidence="1">
    <location>
        <begin position="17"/>
        <end position="51"/>
    </location>
</feature>
<evidence type="ECO:0000256" key="1">
    <source>
        <dbReference type="SAM" id="SignalP"/>
    </source>
</evidence>
<organism evidence="2 3">
    <name type="scientific">Selenomonas bovis</name>
    <dbReference type="NCBI Taxonomy" id="416586"/>
    <lineage>
        <taxon>Bacteria</taxon>
        <taxon>Bacillati</taxon>
        <taxon>Bacillota</taxon>
        <taxon>Negativicutes</taxon>
        <taxon>Selenomonadales</taxon>
        <taxon>Selenomonadaceae</taxon>
        <taxon>Selenomonas</taxon>
    </lineage>
</organism>
<keyword evidence="1" id="KW-0732">Signal</keyword>
<gene>
    <name evidence="2" type="ORF">HF878_10465</name>
</gene>
<comment type="caution">
    <text evidence="2">The sequence shown here is derived from an EMBL/GenBank/DDBJ whole genome shotgun (WGS) entry which is preliminary data.</text>
</comment>
<sequence length="51" mass="5414">MTIPLALLLAWPLSCAAEDLPRGVGMPPDTGRVLHELEPGRQITPGAARPK</sequence>